<accession>A0A9D4EIW3</accession>
<dbReference type="EMBL" id="JAIWYP010000008">
    <property type="protein sequence ID" value="KAH3779396.1"/>
    <property type="molecule type" value="Genomic_DNA"/>
</dbReference>
<proteinExistence type="predicted"/>
<comment type="caution">
    <text evidence="1">The sequence shown here is derived from an EMBL/GenBank/DDBJ whole genome shotgun (WGS) entry which is preliminary data.</text>
</comment>
<sequence>MKRYVAKESPRTKEELEVCLVEFWKTGKTVEACNGFIRASAVVRQIRRWRKFRKFGE</sequence>
<evidence type="ECO:0000313" key="2">
    <source>
        <dbReference type="Proteomes" id="UP000828390"/>
    </source>
</evidence>
<protein>
    <submittedName>
        <fullName evidence="1">Uncharacterized protein</fullName>
    </submittedName>
</protein>
<dbReference type="Proteomes" id="UP000828390">
    <property type="component" value="Unassembled WGS sequence"/>
</dbReference>
<dbReference type="AlphaFoldDB" id="A0A9D4EIW3"/>
<gene>
    <name evidence="1" type="ORF">DPMN_157198</name>
</gene>
<reference evidence="1" key="2">
    <citation type="submission" date="2020-11" db="EMBL/GenBank/DDBJ databases">
        <authorList>
            <person name="McCartney M.A."/>
            <person name="Auch B."/>
            <person name="Kono T."/>
            <person name="Mallez S."/>
            <person name="Becker A."/>
            <person name="Gohl D.M."/>
            <person name="Silverstein K.A.T."/>
            <person name="Koren S."/>
            <person name="Bechman K.B."/>
            <person name="Herman A."/>
            <person name="Abrahante J.E."/>
            <person name="Garbe J."/>
        </authorList>
    </citation>
    <scope>NUCLEOTIDE SEQUENCE</scope>
    <source>
        <strain evidence="1">Duluth1</strain>
        <tissue evidence="1">Whole animal</tissue>
    </source>
</reference>
<keyword evidence="2" id="KW-1185">Reference proteome</keyword>
<reference evidence="1" key="1">
    <citation type="journal article" date="2019" name="bioRxiv">
        <title>The Genome of the Zebra Mussel, Dreissena polymorpha: A Resource for Invasive Species Research.</title>
        <authorList>
            <person name="McCartney M.A."/>
            <person name="Auch B."/>
            <person name="Kono T."/>
            <person name="Mallez S."/>
            <person name="Zhang Y."/>
            <person name="Obille A."/>
            <person name="Becker A."/>
            <person name="Abrahante J.E."/>
            <person name="Garbe J."/>
            <person name="Badalamenti J.P."/>
            <person name="Herman A."/>
            <person name="Mangelson H."/>
            <person name="Liachko I."/>
            <person name="Sullivan S."/>
            <person name="Sone E.D."/>
            <person name="Koren S."/>
            <person name="Silverstein K.A.T."/>
            <person name="Beckman K.B."/>
            <person name="Gohl D.M."/>
        </authorList>
    </citation>
    <scope>NUCLEOTIDE SEQUENCE</scope>
    <source>
        <strain evidence="1">Duluth1</strain>
        <tissue evidence="1">Whole animal</tissue>
    </source>
</reference>
<name>A0A9D4EIW3_DREPO</name>
<organism evidence="1 2">
    <name type="scientific">Dreissena polymorpha</name>
    <name type="common">Zebra mussel</name>
    <name type="synonym">Mytilus polymorpha</name>
    <dbReference type="NCBI Taxonomy" id="45954"/>
    <lineage>
        <taxon>Eukaryota</taxon>
        <taxon>Metazoa</taxon>
        <taxon>Spiralia</taxon>
        <taxon>Lophotrochozoa</taxon>
        <taxon>Mollusca</taxon>
        <taxon>Bivalvia</taxon>
        <taxon>Autobranchia</taxon>
        <taxon>Heteroconchia</taxon>
        <taxon>Euheterodonta</taxon>
        <taxon>Imparidentia</taxon>
        <taxon>Neoheterodontei</taxon>
        <taxon>Myida</taxon>
        <taxon>Dreissenoidea</taxon>
        <taxon>Dreissenidae</taxon>
        <taxon>Dreissena</taxon>
    </lineage>
</organism>
<evidence type="ECO:0000313" key="1">
    <source>
        <dbReference type="EMBL" id="KAH3779396.1"/>
    </source>
</evidence>